<dbReference type="Proteomes" id="UP001239167">
    <property type="component" value="Unassembled WGS sequence"/>
</dbReference>
<organism evidence="2 3">
    <name type="scientific">Pectinatus haikarae</name>
    <dbReference type="NCBI Taxonomy" id="349096"/>
    <lineage>
        <taxon>Bacteria</taxon>
        <taxon>Bacillati</taxon>
        <taxon>Bacillota</taxon>
        <taxon>Negativicutes</taxon>
        <taxon>Selenomonadales</taxon>
        <taxon>Selenomonadaceae</taxon>
        <taxon>Pectinatus</taxon>
    </lineage>
</organism>
<dbReference type="CDD" id="cd00093">
    <property type="entry name" value="HTH_XRE"/>
    <property type="match status" value="1"/>
</dbReference>
<reference evidence="2 3" key="1">
    <citation type="submission" date="2023-07" db="EMBL/GenBank/DDBJ databases">
        <title>Genomic Encyclopedia of Type Strains, Phase IV (KMG-IV): sequencing the most valuable type-strain genomes for metagenomic binning, comparative biology and taxonomic classification.</title>
        <authorList>
            <person name="Goeker M."/>
        </authorList>
    </citation>
    <scope>NUCLEOTIDE SEQUENCE [LARGE SCALE GENOMIC DNA]</scope>
    <source>
        <strain evidence="2 3">DSM 16980</strain>
    </source>
</reference>
<feature type="domain" description="HTH cro/C1-type" evidence="1">
    <location>
        <begin position="1"/>
        <end position="41"/>
    </location>
</feature>
<evidence type="ECO:0000313" key="2">
    <source>
        <dbReference type="EMBL" id="MDQ0202878.1"/>
    </source>
</evidence>
<dbReference type="InterPro" id="IPR010982">
    <property type="entry name" value="Lambda_DNA-bd_dom_sf"/>
</dbReference>
<proteinExistence type="predicted"/>
<protein>
    <submittedName>
        <fullName evidence="2">Transcriptional regulator with XRE-family HTH domain</fullName>
    </submittedName>
</protein>
<keyword evidence="3" id="KW-1185">Reference proteome</keyword>
<dbReference type="Gene3D" id="1.10.260.40">
    <property type="entry name" value="lambda repressor-like DNA-binding domains"/>
    <property type="match status" value="1"/>
</dbReference>
<name>A0ABT9Y4W8_9FIRM</name>
<dbReference type="EMBL" id="JAUSUE010000003">
    <property type="protein sequence ID" value="MDQ0202878.1"/>
    <property type="molecule type" value="Genomic_DNA"/>
</dbReference>
<evidence type="ECO:0000259" key="1">
    <source>
        <dbReference type="PROSITE" id="PS50943"/>
    </source>
</evidence>
<dbReference type="PROSITE" id="PS50943">
    <property type="entry name" value="HTH_CROC1"/>
    <property type="match status" value="1"/>
</dbReference>
<gene>
    <name evidence="2" type="ORF">J2S01_000574</name>
</gene>
<dbReference type="InterPro" id="IPR001387">
    <property type="entry name" value="Cro/C1-type_HTH"/>
</dbReference>
<dbReference type="SUPFAM" id="SSF47413">
    <property type="entry name" value="lambda repressor-like DNA-binding domains"/>
    <property type="match status" value="1"/>
</dbReference>
<comment type="caution">
    <text evidence="2">The sequence shown here is derived from an EMBL/GenBank/DDBJ whole genome shotgun (WGS) entry which is preliminary data.</text>
</comment>
<evidence type="ECO:0000313" key="3">
    <source>
        <dbReference type="Proteomes" id="UP001239167"/>
    </source>
</evidence>
<sequence length="101" mass="11725">MAGILNIIPNAYQKYEYGTREPKLEILYHIADYFCVSSDWLLGLSDDMKRDYFLTNAERKFYAHPKTSKELIERYKGDKMANPASLAPVLLRTCEAERDAK</sequence>
<accession>A0ABT9Y4W8</accession>